<dbReference type="InterPro" id="IPR001005">
    <property type="entry name" value="SANT/Myb"/>
</dbReference>
<evidence type="ECO:0000256" key="1">
    <source>
        <dbReference type="ARBA" id="ARBA00023015"/>
    </source>
</evidence>
<dbReference type="PROSITE" id="PS51294">
    <property type="entry name" value="HTH_MYB"/>
    <property type="match status" value="1"/>
</dbReference>
<keyword evidence="1" id="KW-0805">Transcription regulation</keyword>
<dbReference type="InterPro" id="IPR044841">
    <property type="entry name" value="LUX/BOA-like"/>
</dbReference>
<evidence type="ECO:0000313" key="7">
    <source>
        <dbReference type="Proteomes" id="UP000479710"/>
    </source>
</evidence>
<keyword evidence="4" id="KW-0539">Nucleus</keyword>
<accession>A0A6G1CF12</accession>
<dbReference type="SUPFAM" id="SSF46689">
    <property type="entry name" value="Homeodomain-like"/>
    <property type="match status" value="1"/>
</dbReference>
<keyword evidence="7" id="KW-1185">Reference proteome</keyword>
<comment type="caution">
    <text evidence="6">The sequence shown here is derived from an EMBL/GenBank/DDBJ whole genome shotgun (WGS) entry which is preliminary data.</text>
</comment>
<reference evidence="6 7" key="1">
    <citation type="submission" date="2019-11" db="EMBL/GenBank/DDBJ databases">
        <title>Whole genome sequence of Oryza granulata.</title>
        <authorList>
            <person name="Li W."/>
        </authorList>
    </citation>
    <scope>NUCLEOTIDE SEQUENCE [LARGE SCALE GENOMIC DNA]</scope>
    <source>
        <strain evidence="7">cv. Menghai</strain>
        <tissue evidence="6">Leaf</tissue>
    </source>
</reference>
<dbReference type="EMBL" id="SPHZ02000009">
    <property type="protein sequence ID" value="KAF0898769.1"/>
    <property type="molecule type" value="Genomic_DNA"/>
</dbReference>
<dbReference type="InterPro" id="IPR006447">
    <property type="entry name" value="Myb_dom_plants"/>
</dbReference>
<evidence type="ECO:0000256" key="3">
    <source>
        <dbReference type="ARBA" id="ARBA00023163"/>
    </source>
</evidence>
<keyword evidence="2" id="KW-0238">DNA-binding</keyword>
<dbReference type="PANTHER" id="PTHR31442">
    <property type="entry name" value="HOMEODOMAIN-LIKE SUPERFAMILY PROTEIN-RELATED"/>
    <property type="match status" value="1"/>
</dbReference>
<protein>
    <recommendedName>
        <fullName evidence="5">HTH myb-type domain-containing protein</fullName>
    </recommendedName>
</protein>
<sequence length="384" mass="40081">MWTPLLKQTFERAVQHVGIDGHPTKILEHMNLKGLIRQHVASHLQKYRAKNQKKDQLDERRLLSTDSLFLKAILPTLDVPPCNPLTLAAGAGQSSIASAAFAGGSFAAAPFQVPAPAGNAVISFNNPAVPAVVQAPAMGQRLSSGIQLDSLDAPKQKLYLGPFSYHGPPPPAMQNHINLLPAFPARVGMVMGKSKAPKIELPFGQPVDDLLDGETAYGGAGPSIGAPDAAAAYAYTGALQNNAAAGSFMAPPMGLMLSITEPIVASTQGEGAGAVVVASEEDAEAAVEEAAPINAEPFTVPDQVAADVPVVAAEEDIMFSLESLLGLDDDMLLPMEDAGDHSADAGDAAGEECGMEIGWDLQLEDILMENTNDFAFLDNLAGSE</sequence>
<dbReference type="InterPro" id="IPR009057">
    <property type="entry name" value="Homeodomain-like_sf"/>
</dbReference>
<evidence type="ECO:0000313" key="6">
    <source>
        <dbReference type="EMBL" id="KAF0898769.1"/>
    </source>
</evidence>
<dbReference type="PANTHER" id="PTHR31442:SF29">
    <property type="entry name" value="HOMEODOMAIN-LIKE SUPERFAMILY PROTEIN"/>
    <property type="match status" value="1"/>
</dbReference>
<dbReference type="GO" id="GO:0003700">
    <property type="term" value="F:DNA-binding transcription factor activity"/>
    <property type="evidence" value="ECO:0007669"/>
    <property type="project" value="InterPro"/>
</dbReference>
<evidence type="ECO:0000256" key="4">
    <source>
        <dbReference type="ARBA" id="ARBA00023242"/>
    </source>
</evidence>
<gene>
    <name evidence="6" type="ORF">E2562_009374</name>
</gene>
<keyword evidence="3" id="KW-0804">Transcription</keyword>
<dbReference type="InterPro" id="IPR017930">
    <property type="entry name" value="Myb_dom"/>
</dbReference>
<evidence type="ECO:0000259" key="5">
    <source>
        <dbReference type="PROSITE" id="PS51294"/>
    </source>
</evidence>
<proteinExistence type="predicted"/>
<organism evidence="6 7">
    <name type="scientific">Oryza meyeriana var. granulata</name>
    <dbReference type="NCBI Taxonomy" id="110450"/>
    <lineage>
        <taxon>Eukaryota</taxon>
        <taxon>Viridiplantae</taxon>
        <taxon>Streptophyta</taxon>
        <taxon>Embryophyta</taxon>
        <taxon>Tracheophyta</taxon>
        <taxon>Spermatophyta</taxon>
        <taxon>Magnoliopsida</taxon>
        <taxon>Liliopsida</taxon>
        <taxon>Poales</taxon>
        <taxon>Poaceae</taxon>
        <taxon>BOP clade</taxon>
        <taxon>Oryzoideae</taxon>
        <taxon>Oryzeae</taxon>
        <taxon>Oryzinae</taxon>
        <taxon>Oryza</taxon>
        <taxon>Oryza meyeriana</taxon>
    </lineage>
</organism>
<feature type="domain" description="HTH myb-type" evidence="5">
    <location>
        <begin position="1"/>
        <end position="52"/>
    </location>
</feature>
<name>A0A6G1CF12_9ORYZ</name>
<dbReference type="NCBIfam" id="TIGR01557">
    <property type="entry name" value="myb_SHAQKYF"/>
    <property type="match status" value="1"/>
</dbReference>
<dbReference type="GO" id="GO:0003677">
    <property type="term" value="F:DNA binding"/>
    <property type="evidence" value="ECO:0007669"/>
    <property type="project" value="UniProtKB-KW"/>
</dbReference>
<evidence type="ECO:0000256" key="2">
    <source>
        <dbReference type="ARBA" id="ARBA00023125"/>
    </source>
</evidence>
<dbReference type="Gene3D" id="1.10.10.60">
    <property type="entry name" value="Homeodomain-like"/>
    <property type="match status" value="1"/>
</dbReference>
<dbReference type="OrthoDB" id="60033at2759"/>
<dbReference type="AlphaFoldDB" id="A0A6G1CF12"/>
<dbReference type="Proteomes" id="UP000479710">
    <property type="component" value="Unassembled WGS sequence"/>
</dbReference>
<dbReference type="Pfam" id="PF00249">
    <property type="entry name" value="Myb_DNA-binding"/>
    <property type="match status" value="1"/>
</dbReference>